<dbReference type="Proteomes" id="UP001311232">
    <property type="component" value="Unassembled WGS sequence"/>
</dbReference>
<keyword evidence="2" id="KW-1185">Reference proteome</keyword>
<reference evidence="1 2" key="1">
    <citation type="submission" date="2021-06" db="EMBL/GenBank/DDBJ databases">
        <authorList>
            <person name="Palmer J.M."/>
        </authorList>
    </citation>
    <scope>NUCLEOTIDE SEQUENCE [LARGE SCALE GENOMIC DNA]</scope>
    <source>
        <strain evidence="1 2">MEX-2019</strain>
        <tissue evidence="1">Muscle</tissue>
    </source>
</reference>
<evidence type="ECO:0000313" key="1">
    <source>
        <dbReference type="EMBL" id="KAK5623078.1"/>
    </source>
</evidence>
<organism evidence="1 2">
    <name type="scientific">Crenichthys baileyi</name>
    <name type="common">White River springfish</name>
    <dbReference type="NCBI Taxonomy" id="28760"/>
    <lineage>
        <taxon>Eukaryota</taxon>
        <taxon>Metazoa</taxon>
        <taxon>Chordata</taxon>
        <taxon>Craniata</taxon>
        <taxon>Vertebrata</taxon>
        <taxon>Euteleostomi</taxon>
        <taxon>Actinopterygii</taxon>
        <taxon>Neopterygii</taxon>
        <taxon>Teleostei</taxon>
        <taxon>Neoteleostei</taxon>
        <taxon>Acanthomorphata</taxon>
        <taxon>Ovalentaria</taxon>
        <taxon>Atherinomorphae</taxon>
        <taxon>Cyprinodontiformes</taxon>
        <taxon>Goodeidae</taxon>
        <taxon>Crenichthys</taxon>
    </lineage>
</organism>
<comment type="caution">
    <text evidence="1">The sequence shown here is derived from an EMBL/GenBank/DDBJ whole genome shotgun (WGS) entry which is preliminary data.</text>
</comment>
<sequence>MRGEVMRRKSKGQNEGAMEMERRPVACSYRWVWRWVLMPSCFASKTKSVTLSSVGALISASPLCVEHDYVTKQKSPIRMFIGRDHLRESIA</sequence>
<evidence type="ECO:0000313" key="2">
    <source>
        <dbReference type="Proteomes" id="UP001311232"/>
    </source>
</evidence>
<dbReference type="EMBL" id="JAHHUM010000053">
    <property type="protein sequence ID" value="KAK5623078.1"/>
    <property type="molecule type" value="Genomic_DNA"/>
</dbReference>
<proteinExistence type="predicted"/>
<accession>A0AAV9SNC3</accession>
<protein>
    <submittedName>
        <fullName evidence="1">Uncharacterized protein</fullName>
    </submittedName>
</protein>
<gene>
    <name evidence="1" type="ORF">CRENBAI_020194</name>
</gene>
<dbReference type="AlphaFoldDB" id="A0AAV9SNC3"/>
<name>A0AAV9SNC3_9TELE</name>